<protein>
    <recommendedName>
        <fullName evidence="2">DUF4185 domain-containing protein</fullName>
    </recommendedName>
</protein>
<evidence type="ECO:0000256" key="1">
    <source>
        <dbReference type="SAM" id="SignalP"/>
    </source>
</evidence>
<feature type="chain" id="PRO_5044273935" description="DUF4185 domain-containing protein" evidence="1">
    <location>
        <begin position="20"/>
        <end position="357"/>
    </location>
</feature>
<keyword evidence="1" id="KW-0732">Signal</keyword>
<feature type="signal peptide" evidence="1">
    <location>
        <begin position="1"/>
        <end position="19"/>
    </location>
</feature>
<organism evidence="3">
    <name type="scientific">Prevotella sp. GTC17259</name>
    <dbReference type="NCBI Taxonomy" id="3236795"/>
    <lineage>
        <taxon>Bacteria</taxon>
        <taxon>Pseudomonadati</taxon>
        <taxon>Bacteroidota</taxon>
        <taxon>Bacteroidia</taxon>
        <taxon>Bacteroidales</taxon>
        <taxon>Prevotellaceae</taxon>
        <taxon>Prevotella</taxon>
    </lineage>
</organism>
<reference evidence="3" key="1">
    <citation type="submission" date="2024-07" db="EMBL/GenBank/DDBJ databases">
        <title>Complete genome sequence of Prevotella sp. YM-2024 GTC17259.</title>
        <authorList>
            <person name="Hayashi M."/>
            <person name="Muto Y."/>
            <person name="Tanaka K."/>
            <person name="Niwa H."/>
        </authorList>
    </citation>
    <scope>NUCLEOTIDE SEQUENCE</scope>
    <source>
        <strain evidence="3">GTC17259</strain>
    </source>
</reference>
<sequence>MRLKTIFFLLSLFFIQGLAQDNVSIRIDTVFAKILFKSGVGNVTGGDGAISFPLPGSRSLFLWGDSFYGGVSGNTRPSDAPFISGNSISVVEGEKAVTITKGTPDAPAAFFTTPNKDSLRTVQWPGHGFCKSGSAYIFLENIVMTGKGTFDFYWHSIDLAEVSLKDFRIVRTFNIPSKAINGIHFGFGCMQEKDYIYTYGSKKIGEKNKLFVMRYKNTSPENLDMEFYTGKGWSRNAVEATPLSGKMVSLSEQFSVFRYKKKYVLLTQKHGSREIYTYVSSTPYGPWGKEHMIYDTPEYGLKKGWTTYNAMAHPQYIDRGWMLVGYCVNTLDFPQLWSDITSYQPRFFWVKLKDILK</sequence>
<dbReference type="Pfam" id="PF13810">
    <property type="entry name" value="DUF4185"/>
    <property type="match status" value="1"/>
</dbReference>
<dbReference type="InterPro" id="IPR025442">
    <property type="entry name" value="DUF4185"/>
</dbReference>
<gene>
    <name evidence="3" type="ORF">GTC17259_21840</name>
</gene>
<dbReference type="EMBL" id="AP035787">
    <property type="protein sequence ID" value="BFO77134.1"/>
    <property type="molecule type" value="Genomic_DNA"/>
</dbReference>
<dbReference type="AlphaFoldDB" id="A0AB33JCS6"/>
<accession>A0AB33JCS6</accession>
<name>A0AB33JCS6_9BACT</name>
<proteinExistence type="predicted"/>
<evidence type="ECO:0000313" key="3">
    <source>
        <dbReference type="EMBL" id="BFO77134.1"/>
    </source>
</evidence>
<feature type="domain" description="DUF4185" evidence="2">
    <location>
        <begin position="45"/>
        <end position="315"/>
    </location>
</feature>
<evidence type="ECO:0000259" key="2">
    <source>
        <dbReference type="Pfam" id="PF13810"/>
    </source>
</evidence>